<protein>
    <submittedName>
        <fullName evidence="1">Uncharacterized protein</fullName>
    </submittedName>
</protein>
<evidence type="ECO:0000313" key="2">
    <source>
        <dbReference type="Proteomes" id="UP001239213"/>
    </source>
</evidence>
<sequence length="292" mass="33250">MEISREERMFLSQSSACSSCEDNILTLKVVAAKPWKSLDYGMFLQSHVAPLAIVGNVCTAARFQSSNEMMSASMPAEQDWGYENREQCSSVGIPTTGILPWPHTKIVGVVLTFPTKWPGIFINCGSNSRRRRGKQLLKRLQDKERSNTTSIKEEEKLEEANSHFAAERLPDHPMQTKRRTVFQCPDHLIVHVKPVSQLHLRASYFLSNLRLFRGRKLRLSAVFWWTEDGVINVGTRVKCLRRLVCLHLDIAAGNVVQNLKEANLLFDTSRLDVGDLLQNSLVTKMVRMYQFT</sequence>
<name>A0AAI9UX88_9PEZI</name>
<reference evidence="1" key="1">
    <citation type="submission" date="2016-11" db="EMBL/GenBank/DDBJ databases">
        <title>The genome sequence of Colletotrichum cuscutae.</title>
        <authorList>
            <person name="Baroncelli R."/>
        </authorList>
    </citation>
    <scope>NUCLEOTIDE SEQUENCE</scope>
    <source>
        <strain evidence="1">IMI 304802</strain>
    </source>
</reference>
<proteinExistence type="predicted"/>
<keyword evidence="2" id="KW-1185">Reference proteome</keyword>
<gene>
    <name evidence="1" type="ORF">CCUS01_07304</name>
</gene>
<dbReference type="Proteomes" id="UP001239213">
    <property type="component" value="Unassembled WGS sequence"/>
</dbReference>
<accession>A0AAI9UX88</accession>
<evidence type="ECO:0000313" key="1">
    <source>
        <dbReference type="EMBL" id="KAK1466483.1"/>
    </source>
</evidence>
<organism evidence="1 2">
    <name type="scientific">Colletotrichum cuscutae</name>
    <dbReference type="NCBI Taxonomy" id="1209917"/>
    <lineage>
        <taxon>Eukaryota</taxon>
        <taxon>Fungi</taxon>
        <taxon>Dikarya</taxon>
        <taxon>Ascomycota</taxon>
        <taxon>Pezizomycotina</taxon>
        <taxon>Sordariomycetes</taxon>
        <taxon>Hypocreomycetidae</taxon>
        <taxon>Glomerellales</taxon>
        <taxon>Glomerellaceae</taxon>
        <taxon>Colletotrichum</taxon>
        <taxon>Colletotrichum acutatum species complex</taxon>
    </lineage>
</organism>
<dbReference type="EMBL" id="MPDP01000259">
    <property type="protein sequence ID" value="KAK1466483.1"/>
    <property type="molecule type" value="Genomic_DNA"/>
</dbReference>
<comment type="caution">
    <text evidence="1">The sequence shown here is derived from an EMBL/GenBank/DDBJ whole genome shotgun (WGS) entry which is preliminary data.</text>
</comment>
<dbReference type="AlphaFoldDB" id="A0AAI9UX88"/>